<dbReference type="PANTHER" id="PTHR37937">
    <property type="entry name" value="CONJUGATIVE TRANSFER: DNA TRANSPORT"/>
    <property type="match status" value="1"/>
</dbReference>
<comment type="caution">
    <text evidence="8">The sequence shown here is derived from an EMBL/GenBank/DDBJ whole genome shotgun (WGS) entry which is preliminary data.</text>
</comment>
<proteinExistence type="inferred from homology"/>
<gene>
    <name evidence="8" type="ORF">J41TS12_29860</name>
</gene>
<name>A0A920CFX5_9BACL</name>
<keyword evidence="6" id="KW-0472">Membrane</keyword>
<dbReference type="Pfam" id="PF02534">
    <property type="entry name" value="T4SS-DNA_transf"/>
    <property type="match status" value="1"/>
</dbReference>
<dbReference type="InterPro" id="IPR027417">
    <property type="entry name" value="P-loop_NTPase"/>
</dbReference>
<keyword evidence="3" id="KW-1003">Cell membrane</keyword>
<evidence type="ECO:0000256" key="1">
    <source>
        <dbReference type="ARBA" id="ARBA00004651"/>
    </source>
</evidence>
<dbReference type="GO" id="GO:0005886">
    <property type="term" value="C:plasma membrane"/>
    <property type="evidence" value="ECO:0007669"/>
    <property type="project" value="UniProtKB-SubCell"/>
</dbReference>
<keyword evidence="9" id="KW-1185">Reference proteome</keyword>
<dbReference type="Gene3D" id="3.40.50.300">
    <property type="entry name" value="P-loop containing nucleotide triphosphate hydrolases"/>
    <property type="match status" value="1"/>
</dbReference>
<sequence>MIQWGGSDMFTHMLVVGPTRCGKTATLLKPMIYQLLLLKKKGVPLGLSVVEPKGDVAAMVVEMCGEMDMPCVHVDPTITHSARFPVMKGDEDDVAEATVTVLKSMFGKQEAFFATVQELAGRNITKLLKRLYLDDVNLGDVLRTMRDQRLLEDKVQELRFKEGESDLVQFFQSELLGAQKEKYQQFVIGLRAQLENLTSNRHLEPILTGQSDFDMDKHFASGGVLAVNTAMGKLRKAGDAFGQFVVMHLQSGTFRRPGTERTRVPHFMIVDEYSRYINPDVELFLSIAAEYRTAGIFAIQSLGQLEVESGKINAKAMKQSIMTSCRNKIAFGGLSYQDAVEFSREFGKKQIIMRQSTFKQQLLLPNFLPENYRDTEKEEDRIFYTQMMDGLPKFHYVAKLLDDGTPLPPKIGKGSFVPRDWKERREWEVKRRWWRGFGAVIKSRGAKLEHGNVAFDAQPNQETFTSRLKFISDPIQDEPYVDEDDFDYTTTNTEEDPFE</sequence>
<dbReference type="InterPro" id="IPR051539">
    <property type="entry name" value="T4SS-coupling_protein"/>
</dbReference>
<evidence type="ECO:0000256" key="4">
    <source>
        <dbReference type="ARBA" id="ARBA00022692"/>
    </source>
</evidence>
<evidence type="ECO:0000313" key="8">
    <source>
        <dbReference type="EMBL" id="GIO38125.1"/>
    </source>
</evidence>
<keyword evidence="5" id="KW-1133">Transmembrane helix</keyword>
<dbReference type="SUPFAM" id="SSF52540">
    <property type="entry name" value="P-loop containing nucleoside triphosphate hydrolases"/>
    <property type="match status" value="1"/>
</dbReference>
<dbReference type="Proteomes" id="UP000681162">
    <property type="component" value="Unassembled WGS sequence"/>
</dbReference>
<dbReference type="PANTHER" id="PTHR37937:SF1">
    <property type="entry name" value="CONJUGATIVE TRANSFER: DNA TRANSPORT"/>
    <property type="match status" value="1"/>
</dbReference>
<comment type="similarity">
    <text evidence="2">Belongs to the VirD4/TraG family.</text>
</comment>
<evidence type="ECO:0000256" key="6">
    <source>
        <dbReference type="ARBA" id="ARBA00023136"/>
    </source>
</evidence>
<organism evidence="8 9">
    <name type="scientific">Paenibacillus antibioticophila</name>
    <dbReference type="NCBI Taxonomy" id="1274374"/>
    <lineage>
        <taxon>Bacteria</taxon>
        <taxon>Bacillati</taxon>
        <taxon>Bacillota</taxon>
        <taxon>Bacilli</taxon>
        <taxon>Bacillales</taxon>
        <taxon>Paenibacillaceae</taxon>
        <taxon>Paenibacillus</taxon>
    </lineage>
</organism>
<protein>
    <submittedName>
        <fullName evidence="8">Uncharacterized protein</fullName>
    </submittedName>
</protein>
<dbReference type="RefSeq" id="WP_232730014.1">
    <property type="nucleotide sequence ID" value="NZ_BORR01000010.1"/>
</dbReference>
<feature type="region of interest" description="Disordered" evidence="7">
    <location>
        <begin position="477"/>
        <end position="499"/>
    </location>
</feature>
<evidence type="ECO:0000313" key="9">
    <source>
        <dbReference type="Proteomes" id="UP000681162"/>
    </source>
</evidence>
<evidence type="ECO:0000256" key="2">
    <source>
        <dbReference type="ARBA" id="ARBA00008806"/>
    </source>
</evidence>
<dbReference type="AlphaFoldDB" id="A0A920CFX5"/>
<reference evidence="8 9" key="1">
    <citation type="submission" date="2021-03" db="EMBL/GenBank/DDBJ databases">
        <title>Antimicrobial resistance genes in bacteria isolated from Japanese honey, and their potential for conferring macrolide and lincosamide resistance in the American foulbrood pathogen Paenibacillus larvae.</title>
        <authorList>
            <person name="Okamoto M."/>
            <person name="Kumagai M."/>
            <person name="Kanamori H."/>
            <person name="Takamatsu D."/>
        </authorList>
    </citation>
    <scope>NUCLEOTIDE SEQUENCE [LARGE SCALE GENOMIC DNA]</scope>
    <source>
        <strain evidence="8 9">J41TS12</strain>
    </source>
</reference>
<evidence type="ECO:0000256" key="3">
    <source>
        <dbReference type="ARBA" id="ARBA00022475"/>
    </source>
</evidence>
<accession>A0A920CFX5</accession>
<dbReference type="EMBL" id="BORR01000010">
    <property type="protein sequence ID" value="GIO38125.1"/>
    <property type="molecule type" value="Genomic_DNA"/>
</dbReference>
<evidence type="ECO:0000256" key="7">
    <source>
        <dbReference type="SAM" id="MobiDB-lite"/>
    </source>
</evidence>
<dbReference type="InterPro" id="IPR003688">
    <property type="entry name" value="TraG/VirD4"/>
</dbReference>
<evidence type="ECO:0000256" key="5">
    <source>
        <dbReference type="ARBA" id="ARBA00022989"/>
    </source>
</evidence>
<comment type="subcellular location">
    <subcellularLocation>
        <location evidence="1">Cell membrane</location>
        <topology evidence="1">Multi-pass membrane protein</topology>
    </subcellularLocation>
</comment>
<keyword evidence="4" id="KW-0812">Transmembrane</keyword>